<comment type="subcellular location">
    <subcellularLocation>
        <location evidence="1">Periplasm</location>
    </subcellularLocation>
</comment>
<dbReference type="PANTHER" id="PTHR43649:SF34">
    <property type="entry name" value="ABC TRANSPORTER PERIPLASMIC-BINDING PROTEIN YCJN-RELATED"/>
    <property type="match status" value="1"/>
</dbReference>
<keyword evidence="4" id="KW-0732">Signal</keyword>
<dbReference type="Gene3D" id="3.40.190.10">
    <property type="entry name" value="Periplasmic binding protein-like II"/>
    <property type="match status" value="2"/>
</dbReference>
<evidence type="ECO:0000256" key="3">
    <source>
        <dbReference type="ARBA" id="ARBA00022448"/>
    </source>
</evidence>
<dbReference type="AlphaFoldDB" id="A0A1G8LZI9"/>
<evidence type="ECO:0000256" key="2">
    <source>
        <dbReference type="ARBA" id="ARBA00008520"/>
    </source>
</evidence>
<evidence type="ECO:0000313" key="5">
    <source>
        <dbReference type="EMBL" id="SDI61152.1"/>
    </source>
</evidence>
<dbReference type="InterPro" id="IPR050490">
    <property type="entry name" value="Bact_solute-bd_prot1"/>
</dbReference>
<dbReference type="InterPro" id="IPR006311">
    <property type="entry name" value="TAT_signal"/>
</dbReference>
<dbReference type="SUPFAM" id="SSF53850">
    <property type="entry name" value="Periplasmic binding protein-like II"/>
    <property type="match status" value="1"/>
</dbReference>
<evidence type="ECO:0000313" key="6">
    <source>
        <dbReference type="Proteomes" id="UP000199093"/>
    </source>
</evidence>
<keyword evidence="3" id="KW-0813">Transport</keyword>
<comment type="similarity">
    <text evidence="2">Belongs to the bacterial solute-binding protein 1 family.</text>
</comment>
<dbReference type="EMBL" id="FNEJ01000007">
    <property type="protein sequence ID" value="SDI61152.1"/>
    <property type="molecule type" value="Genomic_DNA"/>
</dbReference>
<accession>A0A1G8LZI9</accession>
<protein>
    <submittedName>
        <fullName evidence="5">Multiple sugar transport system substrate-binding protein</fullName>
    </submittedName>
</protein>
<evidence type="ECO:0000256" key="4">
    <source>
        <dbReference type="ARBA" id="ARBA00022729"/>
    </source>
</evidence>
<dbReference type="RefSeq" id="WP_089846299.1">
    <property type="nucleotide sequence ID" value="NZ_FNEJ01000007.1"/>
</dbReference>
<dbReference type="OrthoDB" id="9808332at2"/>
<dbReference type="PANTHER" id="PTHR43649">
    <property type="entry name" value="ARABINOSE-BINDING PROTEIN-RELATED"/>
    <property type="match status" value="1"/>
</dbReference>
<dbReference type="CDD" id="cd14750">
    <property type="entry name" value="PBP2_TMBP"/>
    <property type="match status" value="1"/>
</dbReference>
<name>A0A1G8LZI9_9RHOB</name>
<dbReference type="STRING" id="555512.SAMN04487993_100792"/>
<proteinExistence type="inferred from homology"/>
<organism evidence="5 6">
    <name type="scientific">Salipiger marinus</name>
    <dbReference type="NCBI Taxonomy" id="555512"/>
    <lineage>
        <taxon>Bacteria</taxon>
        <taxon>Pseudomonadati</taxon>
        <taxon>Pseudomonadota</taxon>
        <taxon>Alphaproteobacteria</taxon>
        <taxon>Rhodobacterales</taxon>
        <taxon>Roseobacteraceae</taxon>
        <taxon>Salipiger</taxon>
    </lineage>
</organism>
<gene>
    <name evidence="5" type="ORF">SAMN04487993_100792</name>
</gene>
<dbReference type="Pfam" id="PF01547">
    <property type="entry name" value="SBP_bac_1"/>
    <property type="match status" value="1"/>
</dbReference>
<evidence type="ECO:0000256" key="1">
    <source>
        <dbReference type="ARBA" id="ARBA00004418"/>
    </source>
</evidence>
<reference evidence="5 6" key="1">
    <citation type="submission" date="2016-10" db="EMBL/GenBank/DDBJ databases">
        <authorList>
            <person name="de Groot N.N."/>
        </authorList>
    </citation>
    <scope>NUCLEOTIDE SEQUENCE [LARGE SCALE GENOMIC DNA]</scope>
    <source>
        <strain evidence="5 6">DSM 26424</strain>
    </source>
</reference>
<dbReference type="Proteomes" id="UP000199093">
    <property type="component" value="Unassembled WGS sequence"/>
</dbReference>
<keyword evidence="5" id="KW-0762">Sugar transport</keyword>
<dbReference type="GO" id="GO:0042597">
    <property type="term" value="C:periplasmic space"/>
    <property type="evidence" value="ECO:0007669"/>
    <property type="project" value="UniProtKB-SubCell"/>
</dbReference>
<keyword evidence="6" id="KW-1185">Reference proteome</keyword>
<dbReference type="PROSITE" id="PS51318">
    <property type="entry name" value="TAT"/>
    <property type="match status" value="1"/>
</dbReference>
<sequence>MTVSNPPSGGRSGPAHVTRFDRRSFLSTGAAGLGAAALGLPGRARAAGRKEISFATASFFGSESFGDLVDSFNESQDRVMVRYIELPPPSSSTEVYQGLVQQLARGNGTPDVFSQDVIWIAGFAAAGWALPLDEFVDADMTSKYFEGTLAACTWDGKLTALPWFMDTGMLYYRKDLLDQYGETVPATWDEMARIGKAAMEAGDTEFGFLWQGKQAEVLVCDAVEAIASNKGGILAEDGRSARIGEPAAIEAIQFLYDSINTARISPADVLSWDEEPSRQPFTAGRSMFLRNWSYVWPIAQDPSVSEIVGKVGAGPLPHFAGGKSASCLGGYQLGLNANTKERDAAWEFMSWMSAPEQQKRIALNFGLGPSRPALFDDADLNEQQPFMATLRPVFTGATPRPVTPEYAKVTLALQSGLSKALVNGEVEREMAALSDQLDKIVG</sequence>
<dbReference type="InterPro" id="IPR006059">
    <property type="entry name" value="SBP"/>
</dbReference>